<dbReference type="Gene3D" id="3.40.50.300">
    <property type="entry name" value="P-loop containing nucleotide triphosphate hydrolases"/>
    <property type="match status" value="2"/>
</dbReference>
<evidence type="ECO:0000313" key="5">
    <source>
        <dbReference type="Proteomes" id="UP001382935"/>
    </source>
</evidence>
<dbReference type="InterPro" id="IPR027785">
    <property type="entry name" value="UvrD-like_helicase_C"/>
</dbReference>
<protein>
    <recommendedName>
        <fullName evidence="1">DNA 3'-5' helicase II</fullName>
    </recommendedName>
</protein>
<dbReference type="Pfam" id="PF13538">
    <property type="entry name" value="UvrD_C_2"/>
    <property type="match status" value="1"/>
</dbReference>
<dbReference type="Pfam" id="PF13604">
    <property type="entry name" value="AAA_30"/>
    <property type="match status" value="1"/>
</dbReference>
<dbReference type="Pfam" id="PF08378">
    <property type="entry name" value="NERD"/>
    <property type="match status" value="1"/>
</dbReference>
<proteinExistence type="predicted"/>
<evidence type="ECO:0000313" key="4">
    <source>
        <dbReference type="EMBL" id="WWM69460.1"/>
    </source>
</evidence>
<dbReference type="InterPro" id="IPR027417">
    <property type="entry name" value="P-loop_NTPase"/>
</dbReference>
<evidence type="ECO:0000259" key="2">
    <source>
        <dbReference type="Pfam" id="PF08378"/>
    </source>
</evidence>
<dbReference type="SUPFAM" id="SSF52540">
    <property type="entry name" value="P-loop containing nucleoside triphosphate hydrolases"/>
    <property type="match status" value="1"/>
</dbReference>
<feature type="domain" description="UvrD-like helicase C-terminal" evidence="3">
    <location>
        <begin position="511"/>
        <end position="554"/>
    </location>
</feature>
<dbReference type="PANTHER" id="PTHR11070">
    <property type="entry name" value="UVRD / RECB / PCRA DNA HELICASE FAMILY MEMBER"/>
    <property type="match status" value="1"/>
</dbReference>
<name>A0ABZ2FXP0_9SPHN</name>
<dbReference type="PANTHER" id="PTHR11070:SF2">
    <property type="entry name" value="ATP-DEPENDENT DNA HELICASE SRS2"/>
    <property type="match status" value="1"/>
</dbReference>
<keyword evidence="5" id="KW-1185">Reference proteome</keyword>
<gene>
    <name evidence="4" type="ORF">V6R86_01785</name>
</gene>
<reference evidence="4 5" key="1">
    <citation type="submission" date="2024-02" db="EMBL/GenBank/DDBJ databases">
        <title>Full genome sequence of Sphingomonas kaistensis.</title>
        <authorList>
            <person name="Poletto B.L."/>
            <person name="Silva G."/>
            <person name="Galante D."/>
            <person name="Campos K.R."/>
            <person name="Santos M.B.N."/>
            <person name="Sacchi C.T."/>
        </authorList>
    </citation>
    <scope>NUCLEOTIDE SEQUENCE [LARGE SCALE GENOMIC DNA]</scope>
    <source>
        <strain evidence="4 5">MA4R</strain>
    </source>
</reference>
<dbReference type="EMBL" id="CP145607">
    <property type="protein sequence ID" value="WWM69460.1"/>
    <property type="molecule type" value="Genomic_DNA"/>
</dbReference>
<feature type="domain" description="NERD" evidence="2">
    <location>
        <begin position="17"/>
        <end position="133"/>
    </location>
</feature>
<accession>A0ABZ2FXP0</accession>
<evidence type="ECO:0000256" key="1">
    <source>
        <dbReference type="ARBA" id="ARBA00034923"/>
    </source>
</evidence>
<dbReference type="Proteomes" id="UP001382935">
    <property type="component" value="Chromosome"/>
</dbReference>
<dbReference type="InterPro" id="IPR000212">
    <property type="entry name" value="DNA_helicase_UvrD/REP"/>
</dbReference>
<dbReference type="InterPro" id="IPR011528">
    <property type="entry name" value="NERD"/>
</dbReference>
<sequence>MARLIPPIPPADIPDSERRLFVKLAGEPGTEDWTVFHSLGLSSSYTGHFGEIDFVVVIPKRGVVCIEVKGGGVSQKDGVWRSKDRHGWTHELKRSPFAQARSAMFKLRKAVEERFGQNSAEAHVPFGYLVVLPDVDCPPPCPEFARGDVLDRHNLERPIAALIEKCPTLTAAMPGEGARAAFLAPINSLKSFFRPDFDRVRTAGASLKPVEDQLRALTDEQYDALDTVEINPRCVVIGPAGTGKTTLAVEYARRLAEQGKSVLLACYNKMLGAWLATRVQGMPGGRVVAGSLHKLLEDRIKVSQFADEFRKHRGHPDLFSELYPLYGAMALDEANERFDAVLIDEAQDFRSEALVAIANAWIRSVEGAQVVLFGDYSQQALYDTPKESLDIARSCLGACTVVPLTKNCRNTRRIAVQTSHLSGFASLKLHTGQPEGDAVETLFYSRSSDQGALLAKVFRKLKDDGIPADEVVVLGKYRLDNSDFSKLPTESPWQLADAAFSPSPKGIVPYSTIWAYKGLEAAVVIIVDVDTLEEGEGEALLYVAMSRARVQLYMLVHRNCRATYDRKIAKGLLKVIGQ</sequence>
<dbReference type="RefSeq" id="WP_338501523.1">
    <property type="nucleotide sequence ID" value="NZ_CP145607.1"/>
</dbReference>
<organism evidence="4 5">
    <name type="scientific">Sphingomonas kaistensis</name>
    <dbReference type="NCBI Taxonomy" id="298708"/>
    <lineage>
        <taxon>Bacteria</taxon>
        <taxon>Pseudomonadati</taxon>
        <taxon>Pseudomonadota</taxon>
        <taxon>Alphaproteobacteria</taxon>
        <taxon>Sphingomonadales</taxon>
        <taxon>Sphingomonadaceae</taxon>
        <taxon>Sphingomonas</taxon>
    </lineage>
</organism>
<evidence type="ECO:0000259" key="3">
    <source>
        <dbReference type="Pfam" id="PF13538"/>
    </source>
</evidence>